<organism evidence="2 3">
    <name type="scientific">Pseudorhizobium tarimense</name>
    <dbReference type="NCBI Taxonomy" id="1079109"/>
    <lineage>
        <taxon>Bacteria</taxon>
        <taxon>Pseudomonadati</taxon>
        <taxon>Pseudomonadota</taxon>
        <taxon>Alphaproteobacteria</taxon>
        <taxon>Hyphomicrobiales</taxon>
        <taxon>Rhizobiaceae</taxon>
        <taxon>Rhizobium/Agrobacterium group</taxon>
        <taxon>Pseudorhizobium</taxon>
    </lineage>
</organism>
<proteinExistence type="predicted"/>
<keyword evidence="3" id="KW-1185">Reference proteome</keyword>
<dbReference type="EMBL" id="JBEPLJ010000001">
    <property type="protein sequence ID" value="MET3584235.1"/>
    <property type="molecule type" value="Genomic_DNA"/>
</dbReference>
<protein>
    <submittedName>
        <fullName evidence="2">Uncharacterized protein</fullName>
    </submittedName>
</protein>
<sequence length="135" mass="14650">MKQLLSSVAMLALAAGLAHAQTPDVPDNLEKLSNFQTTGTTKFTMIEQGGDYAEGGGKKNLERIKLPPGFKIGLYAIVPDAHHMAVGAQGIVTFVGTRKDKVWRSRPQQGSCGRRGEGLRTFADLRDSERPSLLR</sequence>
<gene>
    <name evidence="2" type="ORF">ABID21_000327</name>
</gene>
<feature type="chain" id="PRO_5045256710" evidence="1">
    <location>
        <begin position="21"/>
        <end position="135"/>
    </location>
</feature>
<keyword evidence="1" id="KW-0732">Signal</keyword>
<accession>A0ABV2H119</accession>
<evidence type="ECO:0000313" key="2">
    <source>
        <dbReference type="EMBL" id="MET3584235.1"/>
    </source>
</evidence>
<dbReference type="Proteomes" id="UP001549031">
    <property type="component" value="Unassembled WGS sequence"/>
</dbReference>
<evidence type="ECO:0000313" key="3">
    <source>
        <dbReference type="Proteomes" id="UP001549031"/>
    </source>
</evidence>
<feature type="signal peptide" evidence="1">
    <location>
        <begin position="1"/>
        <end position="20"/>
    </location>
</feature>
<name>A0ABV2H119_9HYPH</name>
<reference evidence="2 3" key="1">
    <citation type="submission" date="2024-06" db="EMBL/GenBank/DDBJ databases">
        <title>Genomic Encyclopedia of Type Strains, Phase IV (KMG-IV): sequencing the most valuable type-strain genomes for metagenomic binning, comparative biology and taxonomic classification.</title>
        <authorList>
            <person name="Goeker M."/>
        </authorList>
    </citation>
    <scope>NUCLEOTIDE SEQUENCE [LARGE SCALE GENOMIC DNA]</scope>
    <source>
        <strain evidence="2 3">DSM 105042</strain>
    </source>
</reference>
<evidence type="ECO:0000256" key="1">
    <source>
        <dbReference type="SAM" id="SignalP"/>
    </source>
</evidence>
<comment type="caution">
    <text evidence="2">The sequence shown here is derived from an EMBL/GenBank/DDBJ whole genome shotgun (WGS) entry which is preliminary data.</text>
</comment>